<dbReference type="STRING" id="1184151.AW736_26305"/>
<evidence type="ECO:0000313" key="2">
    <source>
        <dbReference type="Proteomes" id="UP000078486"/>
    </source>
</evidence>
<dbReference type="Proteomes" id="UP000078486">
    <property type="component" value="Unassembled WGS sequence"/>
</dbReference>
<dbReference type="EMBL" id="LRRQ01000003">
    <property type="protein sequence ID" value="OAM91895.1"/>
    <property type="molecule type" value="Genomic_DNA"/>
</dbReference>
<proteinExistence type="predicted"/>
<evidence type="ECO:0000313" key="1">
    <source>
        <dbReference type="EMBL" id="OAM91895.1"/>
    </source>
</evidence>
<reference evidence="1 2" key="1">
    <citation type="submission" date="2016-01" db="EMBL/GenBank/DDBJ databases">
        <title>High potential of lignocellulose degradation of a new Verrucomicrobia species.</title>
        <authorList>
            <person name="Wang Y."/>
            <person name="Shi Y."/>
            <person name="Qiu Z."/>
            <person name="Liu S."/>
            <person name="Yang H."/>
        </authorList>
    </citation>
    <scope>NUCLEOTIDE SEQUENCE [LARGE SCALE GENOMIC DNA]</scope>
    <source>
        <strain evidence="1 2">TSB47</strain>
    </source>
</reference>
<name>A0A178IR35_9BACT</name>
<protein>
    <submittedName>
        <fullName evidence="1">Uncharacterized protein</fullName>
    </submittedName>
</protein>
<dbReference type="AlphaFoldDB" id="A0A178IR35"/>
<gene>
    <name evidence="1" type="ORF">AW736_26305</name>
</gene>
<sequence length="73" mass="8218">MPSHRPPLAQRPFWRGVLKTDFKCARGTWLKGTRVFVAKLNASVADLYEQAADGPRYLDTVPSATLEVRRCLS</sequence>
<comment type="caution">
    <text evidence="1">The sequence shown here is derived from an EMBL/GenBank/DDBJ whole genome shotgun (WGS) entry which is preliminary data.</text>
</comment>
<dbReference type="RefSeq" id="WP_068773261.1">
    <property type="nucleotide sequence ID" value="NZ_KV441849.1"/>
</dbReference>
<accession>A0A178IR35</accession>
<organism evidence="1 2">
    <name type="scientific">Termitidicoccus mucosus</name>
    <dbReference type="NCBI Taxonomy" id="1184151"/>
    <lineage>
        <taxon>Bacteria</taxon>
        <taxon>Pseudomonadati</taxon>
        <taxon>Verrucomicrobiota</taxon>
        <taxon>Opitutia</taxon>
        <taxon>Opitutales</taxon>
        <taxon>Opitutaceae</taxon>
        <taxon>Termitidicoccus</taxon>
    </lineage>
</organism>
<keyword evidence="2" id="KW-1185">Reference proteome</keyword>